<dbReference type="RefSeq" id="WP_336349048.1">
    <property type="nucleotide sequence ID" value="NZ_JAZAQL010000001.1"/>
</dbReference>
<comment type="caution">
    <text evidence="1">The sequence shown here is derived from an EMBL/GenBank/DDBJ whole genome shotgun (WGS) entry which is preliminary data.</text>
</comment>
<protein>
    <submittedName>
        <fullName evidence="1">Uncharacterized protein</fullName>
    </submittedName>
</protein>
<dbReference type="PROSITE" id="PS51257">
    <property type="entry name" value="PROKAR_LIPOPROTEIN"/>
    <property type="match status" value="1"/>
</dbReference>
<proteinExistence type="predicted"/>
<dbReference type="Proteomes" id="UP001596395">
    <property type="component" value="Unassembled WGS sequence"/>
</dbReference>
<evidence type="ECO:0000313" key="2">
    <source>
        <dbReference type="Proteomes" id="UP001596395"/>
    </source>
</evidence>
<gene>
    <name evidence="1" type="ORF">ACFQGB_04180</name>
</gene>
<organism evidence="1 2">
    <name type="scientific">Halorubellus litoreus</name>
    <dbReference type="NCBI Taxonomy" id="755308"/>
    <lineage>
        <taxon>Archaea</taxon>
        <taxon>Methanobacteriati</taxon>
        <taxon>Methanobacteriota</taxon>
        <taxon>Stenosarchaea group</taxon>
        <taxon>Halobacteria</taxon>
        <taxon>Halobacteriales</taxon>
        <taxon>Halorubellaceae</taxon>
        <taxon>Halorubellus</taxon>
    </lineage>
</organism>
<name>A0ABD5VFV6_9EURY</name>
<accession>A0ABD5VFV6</accession>
<sequence>MATRRGVLAALGASALGGCAAFPRDRAAPTTNLATGPQMHVDVSYDTAGGTLRCVVDMGTPLTPSNTVRLVVSGEGGSDVVWVARDGTAERSFPVEPGDVLEVEWSAPDAYVWWVGPGGGMKNVFGELDAEATSDDA</sequence>
<keyword evidence="2" id="KW-1185">Reference proteome</keyword>
<dbReference type="EMBL" id="JBHSXN010000001">
    <property type="protein sequence ID" value="MFC6952052.1"/>
    <property type="molecule type" value="Genomic_DNA"/>
</dbReference>
<reference evidence="1 2" key="1">
    <citation type="journal article" date="2019" name="Int. J. Syst. Evol. Microbiol.">
        <title>The Global Catalogue of Microorganisms (GCM) 10K type strain sequencing project: providing services to taxonomists for standard genome sequencing and annotation.</title>
        <authorList>
            <consortium name="The Broad Institute Genomics Platform"/>
            <consortium name="The Broad Institute Genome Sequencing Center for Infectious Disease"/>
            <person name="Wu L."/>
            <person name="Ma J."/>
        </authorList>
    </citation>
    <scope>NUCLEOTIDE SEQUENCE [LARGE SCALE GENOMIC DNA]</scope>
    <source>
        <strain evidence="1 2">GX26</strain>
    </source>
</reference>
<evidence type="ECO:0000313" key="1">
    <source>
        <dbReference type="EMBL" id="MFC6952052.1"/>
    </source>
</evidence>
<dbReference type="AlphaFoldDB" id="A0ABD5VFV6"/>